<protein>
    <submittedName>
        <fullName evidence="2">Uncharacterized protein</fullName>
    </submittedName>
</protein>
<feature type="transmembrane region" description="Helical" evidence="1">
    <location>
        <begin position="71"/>
        <end position="89"/>
    </location>
</feature>
<reference evidence="3" key="1">
    <citation type="journal article" date="2019" name="Int. J. Syst. Evol. Microbiol.">
        <title>The Global Catalogue of Microorganisms (GCM) 10K type strain sequencing project: providing services to taxonomists for standard genome sequencing and annotation.</title>
        <authorList>
            <consortium name="The Broad Institute Genomics Platform"/>
            <consortium name="The Broad Institute Genome Sequencing Center for Infectious Disease"/>
            <person name="Wu L."/>
            <person name="Ma J."/>
        </authorList>
    </citation>
    <scope>NUCLEOTIDE SEQUENCE [LARGE SCALE GENOMIC DNA]</scope>
    <source>
        <strain evidence="3">KCTC 22814</strain>
    </source>
</reference>
<feature type="transmembrane region" description="Helical" evidence="1">
    <location>
        <begin position="42"/>
        <end position="64"/>
    </location>
</feature>
<keyword evidence="3" id="KW-1185">Reference proteome</keyword>
<proteinExistence type="predicted"/>
<dbReference type="Proteomes" id="UP001597525">
    <property type="component" value="Unassembled WGS sequence"/>
</dbReference>
<evidence type="ECO:0000313" key="2">
    <source>
        <dbReference type="EMBL" id="MFD2967765.1"/>
    </source>
</evidence>
<organism evidence="2 3">
    <name type="scientific">Sphingobacterium bambusae</name>
    <dbReference type="NCBI Taxonomy" id="662858"/>
    <lineage>
        <taxon>Bacteria</taxon>
        <taxon>Pseudomonadati</taxon>
        <taxon>Bacteroidota</taxon>
        <taxon>Sphingobacteriia</taxon>
        <taxon>Sphingobacteriales</taxon>
        <taxon>Sphingobacteriaceae</taxon>
        <taxon>Sphingobacterium</taxon>
    </lineage>
</organism>
<dbReference type="RefSeq" id="WP_320183041.1">
    <property type="nucleotide sequence ID" value="NZ_CP138332.1"/>
</dbReference>
<accession>A0ABW6BIN8</accession>
<keyword evidence="1" id="KW-1133">Transmembrane helix</keyword>
<gene>
    <name evidence="2" type="ORF">ACFS7Y_10220</name>
</gene>
<keyword evidence="1" id="KW-0472">Membrane</keyword>
<keyword evidence="1" id="KW-0812">Transmembrane</keyword>
<evidence type="ECO:0000256" key="1">
    <source>
        <dbReference type="SAM" id="Phobius"/>
    </source>
</evidence>
<evidence type="ECO:0000313" key="3">
    <source>
        <dbReference type="Proteomes" id="UP001597525"/>
    </source>
</evidence>
<comment type="caution">
    <text evidence="2">The sequence shown here is derived from an EMBL/GenBank/DDBJ whole genome shotgun (WGS) entry which is preliminary data.</text>
</comment>
<sequence>MLLHTLPRVLIGLVGLLILAFQNLQANTGGGNSGMDIKLWLFIAVTILFLEGLYLLFEAFYLLYKTRYGLASINFAILVCGMAIFVLLARNN</sequence>
<name>A0ABW6BIN8_9SPHI</name>
<dbReference type="EMBL" id="JBHUPB010000007">
    <property type="protein sequence ID" value="MFD2967765.1"/>
    <property type="molecule type" value="Genomic_DNA"/>
</dbReference>